<keyword evidence="2" id="KW-1185">Reference proteome</keyword>
<dbReference type="Proteomes" id="UP001412067">
    <property type="component" value="Unassembled WGS sequence"/>
</dbReference>
<protein>
    <submittedName>
        <fullName evidence="1">Uncharacterized protein</fullName>
    </submittedName>
</protein>
<name>A0ABR2MKX0_9ASPA</name>
<evidence type="ECO:0000313" key="1">
    <source>
        <dbReference type="EMBL" id="KAK8964356.1"/>
    </source>
</evidence>
<dbReference type="EMBL" id="JBBWWR010000007">
    <property type="protein sequence ID" value="KAK8964356.1"/>
    <property type="molecule type" value="Genomic_DNA"/>
</dbReference>
<reference evidence="1 2" key="1">
    <citation type="journal article" date="2022" name="Nat. Plants">
        <title>Genomes of leafy and leafless Platanthera orchids illuminate the evolution of mycoheterotrophy.</title>
        <authorList>
            <person name="Li M.H."/>
            <person name="Liu K.W."/>
            <person name="Li Z."/>
            <person name="Lu H.C."/>
            <person name="Ye Q.L."/>
            <person name="Zhang D."/>
            <person name="Wang J.Y."/>
            <person name="Li Y.F."/>
            <person name="Zhong Z.M."/>
            <person name="Liu X."/>
            <person name="Yu X."/>
            <person name="Liu D.K."/>
            <person name="Tu X.D."/>
            <person name="Liu B."/>
            <person name="Hao Y."/>
            <person name="Liao X.Y."/>
            <person name="Jiang Y.T."/>
            <person name="Sun W.H."/>
            <person name="Chen J."/>
            <person name="Chen Y.Q."/>
            <person name="Ai Y."/>
            <person name="Zhai J.W."/>
            <person name="Wu S.S."/>
            <person name="Zhou Z."/>
            <person name="Hsiao Y.Y."/>
            <person name="Wu W.L."/>
            <person name="Chen Y.Y."/>
            <person name="Lin Y.F."/>
            <person name="Hsu J.L."/>
            <person name="Li C.Y."/>
            <person name="Wang Z.W."/>
            <person name="Zhao X."/>
            <person name="Zhong W.Y."/>
            <person name="Ma X.K."/>
            <person name="Ma L."/>
            <person name="Huang J."/>
            <person name="Chen G.Z."/>
            <person name="Huang M.Z."/>
            <person name="Huang L."/>
            <person name="Peng D.H."/>
            <person name="Luo Y.B."/>
            <person name="Zou S.Q."/>
            <person name="Chen S.P."/>
            <person name="Lan S."/>
            <person name="Tsai W.C."/>
            <person name="Van de Peer Y."/>
            <person name="Liu Z.J."/>
        </authorList>
    </citation>
    <scope>NUCLEOTIDE SEQUENCE [LARGE SCALE GENOMIC DNA]</scope>
    <source>
        <strain evidence="1">Lor288</strain>
    </source>
</reference>
<comment type="caution">
    <text evidence="1">The sequence shown here is derived from an EMBL/GenBank/DDBJ whole genome shotgun (WGS) entry which is preliminary data.</text>
</comment>
<accession>A0ABR2MKX0</accession>
<gene>
    <name evidence="1" type="ORF">KSP40_PGU000654</name>
</gene>
<proteinExistence type="predicted"/>
<organism evidence="1 2">
    <name type="scientific">Platanthera guangdongensis</name>
    <dbReference type="NCBI Taxonomy" id="2320717"/>
    <lineage>
        <taxon>Eukaryota</taxon>
        <taxon>Viridiplantae</taxon>
        <taxon>Streptophyta</taxon>
        <taxon>Embryophyta</taxon>
        <taxon>Tracheophyta</taxon>
        <taxon>Spermatophyta</taxon>
        <taxon>Magnoliopsida</taxon>
        <taxon>Liliopsida</taxon>
        <taxon>Asparagales</taxon>
        <taxon>Orchidaceae</taxon>
        <taxon>Orchidoideae</taxon>
        <taxon>Orchideae</taxon>
        <taxon>Orchidinae</taxon>
        <taxon>Platanthera</taxon>
    </lineage>
</organism>
<sequence length="77" mass="8801">MRVERTPYEALYGRKCRTPLAWVEAGEARVVKPNEMDEANSTIRTIRERLLNCFYCNVPFAVRGSTPLGLRRTVTGL</sequence>
<evidence type="ECO:0000313" key="2">
    <source>
        <dbReference type="Proteomes" id="UP001412067"/>
    </source>
</evidence>